<accession>A0ABU1B0J8</accession>
<dbReference type="Gene3D" id="3.30.160.250">
    <property type="match status" value="1"/>
</dbReference>
<keyword evidence="2" id="KW-1185">Reference proteome</keyword>
<dbReference type="InterPro" id="IPR035069">
    <property type="entry name" value="TTHA1013/TTHA0281-like"/>
</dbReference>
<organism evidence="1 2">
    <name type="scientific">Thalassobacterium maritimum</name>
    <dbReference type="NCBI Taxonomy" id="3041265"/>
    <lineage>
        <taxon>Bacteria</taxon>
        <taxon>Pseudomonadati</taxon>
        <taxon>Verrucomicrobiota</taxon>
        <taxon>Opitutia</taxon>
        <taxon>Puniceicoccales</taxon>
        <taxon>Coraliomargaritaceae</taxon>
        <taxon>Thalassobacterium</taxon>
    </lineage>
</organism>
<evidence type="ECO:0000313" key="2">
    <source>
        <dbReference type="Proteomes" id="UP001225316"/>
    </source>
</evidence>
<comment type="caution">
    <text evidence="1">The sequence shown here is derived from an EMBL/GenBank/DDBJ whole genome shotgun (WGS) entry which is preliminary data.</text>
</comment>
<protein>
    <submittedName>
        <fullName evidence="1">Type II toxin-antitoxin system HicB family antitoxin</fullName>
    </submittedName>
</protein>
<dbReference type="EMBL" id="JARXHW010000046">
    <property type="protein sequence ID" value="MDQ8208940.1"/>
    <property type="molecule type" value="Genomic_DNA"/>
</dbReference>
<gene>
    <name evidence="1" type="ORF">QEH52_15550</name>
</gene>
<dbReference type="SUPFAM" id="SSF143100">
    <property type="entry name" value="TTHA1013/TTHA0281-like"/>
    <property type="match status" value="1"/>
</dbReference>
<dbReference type="RefSeq" id="WP_308951677.1">
    <property type="nucleotide sequence ID" value="NZ_JARXHW010000046.1"/>
</dbReference>
<name>A0ABU1B0J8_9BACT</name>
<sequence length="74" mass="8297">MNILMTQSVKYCIYKQDGFYVAQCLNVDVSSFGETVEEAIFNIKEALELYFEDADPSAYQSVEEVLIGESLVSA</sequence>
<evidence type="ECO:0000313" key="1">
    <source>
        <dbReference type="EMBL" id="MDQ8208940.1"/>
    </source>
</evidence>
<reference evidence="1 2" key="1">
    <citation type="submission" date="2023-04" db="EMBL/GenBank/DDBJ databases">
        <title>A novel bacteria isolated from coastal sediment.</title>
        <authorList>
            <person name="Liu X.-J."/>
            <person name="Du Z.-J."/>
        </authorList>
    </citation>
    <scope>NUCLEOTIDE SEQUENCE [LARGE SCALE GENOMIC DNA]</scope>
    <source>
        <strain evidence="1 2">SDUM461003</strain>
    </source>
</reference>
<dbReference type="Proteomes" id="UP001225316">
    <property type="component" value="Unassembled WGS sequence"/>
</dbReference>
<proteinExistence type="predicted"/>